<feature type="region of interest" description="Disordered" evidence="1">
    <location>
        <begin position="1"/>
        <end position="59"/>
    </location>
</feature>
<dbReference type="Proteomes" id="UP000743370">
    <property type="component" value="Unassembled WGS sequence"/>
</dbReference>
<dbReference type="EMBL" id="JABFOF010000006">
    <property type="protein sequence ID" value="KAG2395283.1"/>
    <property type="molecule type" value="Genomic_DNA"/>
</dbReference>
<name>A0A8T0K9R5_PHAAN</name>
<comment type="caution">
    <text evidence="2">The sequence shown here is derived from an EMBL/GenBank/DDBJ whole genome shotgun (WGS) entry which is preliminary data.</text>
</comment>
<dbReference type="AlphaFoldDB" id="A0A8T0K9R5"/>
<reference evidence="2 3" key="1">
    <citation type="submission" date="2020-05" db="EMBL/GenBank/DDBJ databases">
        <title>Vigna angularis (adzuki bean) Var. LongXiaoDou No. 4 denovo assembly.</title>
        <authorList>
            <person name="Xiang H."/>
        </authorList>
    </citation>
    <scope>NUCLEOTIDE SEQUENCE [LARGE SCALE GENOMIC DNA]</scope>
    <source>
        <tissue evidence="2">Leaf</tissue>
    </source>
</reference>
<evidence type="ECO:0000313" key="2">
    <source>
        <dbReference type="EMBL" id="KAG2395283.1"/>
    </source>
</evidence>
<organism evidence="2 3">
    <name type="scientific">Phaseolus angularis</name>
    <name type="common">Azuki bean</name>
    <name type="synonym">Vigna angularis</name>
    <dbReference type="NCBI Taxonomy" id="3914"/>
    <lineage>
        <taxon>Eukaryota</taxon>
        <taxon>Viridiplantae</taxon>
        <taxon>Streptophyta</taxon>
        <taxon>Embryophyta</taxon>
        <taxon>Tracheophyta</taxon>
        <taxon>Spermatophyta</taxon>
        <taxon>Magnoliopsida</taxon>
        <taxon>eudicotyledons</taxon>
        <taxon>Gunneridae</taxon>
        <taxon>Pentapetalae</taxon>
        <taxon>rosids</taxon>
        <taxon>fabids</taxon>
        <taxon>Fabales</taxon>
        <taxon>Fabaceae</taxon>
        <taxon>Papilionoideae</taxon>
        <taxon>50 kb inversion clade</taxon>
        <taxon>NPAAA clade</taxon>
        <taxon>indigoferoid/millettioid clade</taxon>
        <taxon>Phaseoleae</taxon>
        <taxon>Vigna</taxon>
    </lineage>
</organism>
<feature type="compositionally biased region" description="Low complexity" evidence="1">
    <location>
        <begin position="7"/>
        <end position="20"/>
    </location>
</feature>
<feature type="compositionally biased region" description="Basic and acidic residues" evidence="1">
    <location>
        <begin position="30"/>
        <end position="39"/>
    </location>
</feature>
<accession>A0A8T0K9R5</accession>
<sequence length="59" mass="6332">MQNLRTSSSSSIQNPEPSSSTNAVVSETSLKQKKDDPTSEKATNMSTMGHQLQLHGSLV</sequence>
<proteinExistence type="predicted"/>
<evidence type="ECO:0000313" key="3">
    <source>
        <dbReference type="Proteomes" id="UP000743370"/>
    </source>
</evidence>
<evidence type="ECO:0000256" key="1">
    <source>
        <dbReference type="SAM" id="MobiDB-lite"/>
    </source>
</evidence>
<gene>
    <name evidence="2" type="ORF">HKW66_Vig0073410</name>
</gene>
<feature type="compositionally biased region" description="Polar residues" evidence="1">
    <location>
        <begin position="40"/>
        <end position="50"/>
    </location>
</feature>
<protein>
    <submittedName>
        <fullName evidence="2">Uncharacterized protein</fullName>
    </submittedName>
</protein>